<organism evidence="1 2">
    <name type="scientific">Cupriavidus necator (strain ATCC 17699 / DSM 428 / KCTC 22496 / NCIMB 10442 / H16 / Stanier 337)</name>
    <name type="common">Ralstonia eutropha</name>
    <dbReference type="NCBI Taxonomy" id="381666"/>
    <lineage>
        <taxon>Bacteria</taxon>
        <taxon>Pseudomonadati</taxon>
        <taxon>Pseudomonadota</taxon>
        <taxon>Betaproteobacteria</taxon>
        <taxon>Burkholderiales</taxon>
        <taxon>Burkholderiaceae</taxon>
        <taxon>Cupriavidus</taxon>
    </lineage>
</organism>
<protein>
    <submittedName>
        <fullName evidence="1">Uncharacterized protein</fullName>
    </submittedName>
</protein>
<gene>
    <name evidence="1" type="ordered locus">H16_A1354</name>
</gene>
<dbReference type="EMBL" id="AM260479">
    <property type="protein sequence ID" value="CAJ92492.1"/>
    <property type="molecule type" value="Genomic_DNA"/>
</dbReference>
<keyword evidence="2" id="KW-1185">Reference proteome</keyword>
<dbReference type="HOGENOM" id="CLU_1472866_0_0_4"/>
<dbReference type="KEGG" id="reh:H16_A1354"/>
<evidence type="ECO:0000313" key="1">
    <source>
        <dbReference type="EMBL" id="CAJ92492.1"/>
    </source>
</evidence>
<reference evidence="1 2" key="1">
    <citation type="journal article" date="2006" name="Nat. Biotechnol.">
        <title>Genome sequence of the bioplastic-producing 'Knallgas' bacterium Ralstonia eutropha H16.</title>
        <authorList>
            <person name="Pohlmann A."/>
            <person name="Fricke W.F."/>
            <person name="Reinecke F."/>
            <person name="Kusian B."/>
            <person name="Liesegang H."/>
            <person name="Cramm R."/>
            <person name="Eitinger T."/>
            <person name="Ewering C."/>
            <person name="Potter M."/>
            <person name="Schwartz E."/>
            <person name="Strittmatter A."/>
            <person name="Voss I."/>
            <person name="Gottschalk G."/>
            <person name="Steinbuechel A."/>
            <person name="Friedrich B."/>
            <person name="Bowien B."/>
        </authorList>
    </citation>
    <scope>NUCLEOTIDE SEQUENCE [LARGE SCALE GENOMIC DNA]</scope>
    <source>
        <strain evidence="2">ATCC 17699 / DSM 428 / KCTC 22496 / NCIMB 10442 / H16 / Stanier 337</strain>
    </source>
</reference>
<proteinExistence type="predicted"/>
<evidence type="ECO:0000313" key="2">
    <source>
        <dbReference type="Proteomes" id="UP000008210"/>
    </source>
</evidence>
<accession>Q0KBX9</accession>
<dbReference type="STRING" id="381666.H16_A1354"/>
<dbReference type="AlphaFoldDB" id="Q0KBX9"/>
<sequence length="183" mass="20278">MHACDLCHQLVGEPSSSAATRAPGCLWHCGHEQPVQGRQLLVLHGLRRLDVPEHAARAAAPGCTRARHWVSRRICGEWARARSTGLIMTAEQAWPRRHRAVRPCPVSRPAQALGRLFQGDFMFVCGNQACGARWEPNEVQIRNEGQGPVFRCPQCGARNHVQARTARDGSTVYRQVAAKPVPR</sequence>
<dbReference type="eggNOG" id="COG1326">
    <property type="taxonomic scope" value="Bacteria"/>
</dbReference>
<name>Q0KBX9_CUPNH</name>
<dbReference type="Proteomes" id="UP000008210">
    <property type="component" value="Chromosome 1"/>
</dbReference>